<feature type="transmembrane region" description="Helical" evidence="9">
    <location>
        <begin position="278"/>
        <end position="303"/>
    </location>
</feature>
<evidence type="ECO:0000256" key="2">
    <source>
        <dbReference type="ARBA" id="ARBA00022676"/>
    </source>
</evidence>
<gene>
    <name evidence="11" type="ORF">AZ34_06375</name>
</gene>
<keyword evidence="3 11" id="KW-0808">Transferase</keyword>
<dbReference type="STRING" id="1458275.AZ34_06375"/>
<dbReference type="Proteomes" id="UP000023268">
    <property type="component" value="Unassembled WGS sequence"/>
</dbReference>
<keyword evidence="2" id="KW-0328">Glycosyltransferase</keyword>
<evidence type="ECO:0000313" key="12">
    <source>
        <dbReference type="Proteomes" id="UP000023268"/>
    </source>
</evidence>
<dbReference type="EMBL" id="JEMG01000001">
    <property type="protein sequence ID" value="EYC50727.1"/>
    <property type="molecule type" value="Genomic_DNA"/>
</dbReference>
<evidence type="ECO:0000256" key="7">
    <source>
        <dbReference type="ARBA" id="ARBA00023136"/>
    </source>
</evidence>
<dbReference type="GO" id="GO:0016757">
    <property type="term" value="F:glycosyltransferase activity"/>
    <property type="evidence" value="ECO:0007669"/>
    <property type="project" value="UniProtKB-KW"/>
</dbReference>
<dbReference type="SUPFAM" id="SSF53448">
    <property type="entry name" value="Nucleotide-diphospho-sugar transferases"/>
    <property type="match status" value="1"/>
</dbReference>
<dbReference type="OrthoDB" id="9811884at2"/>
<dbReference type="GO" id="GO:0009103">
    <property type="term" value="P:lipopolysaccharide biosynthetic process"/>
    <property type="evidence" value="ECO:0007669"/>
    <property type="project" value="UniProtKB-KW"/>
</dbReference>
<evidence type="ECO:0000256" key="8">
    <source>
        <dbReference type="SAM" id="MobiDB-lite"/>
    </source>
</evidence>
<dbReference type="RefSeq" id="WP_051509570.1">
    <property type="nucleotide sequence ID" value="NZ_JEMG01000001.1"/>
</dbReference>
<accession>A0A016XGN2</accession>
<evidence type="ECO:0000256" key="5">
    <source>
        <dbReference type="ARBA" id="ARBA00022985"/>
    </source>
</evidence>
<evidence type="ECO:0000256" key="4">
    <source>
        <dbReference type="ARBA" id="ARBA00022692"/>
    </source>
</evidence>
<dbReference type="PANTHER" id="PTHR48090:SF3">
    <property type="entry name" value="UNDECAPRENYL-PHOSPHATE 4-DEOXY-4-FORMAMIDO-L-ARABINOSE TRANSFERASE"/>
    <property type="match status" value="1"/>
</dbReference>
<dbReference type="AlphaFoldDB" id="A0A016XGN2"/>
<evidence type="ECO:0000313" key="11">
    <source>
        <dbReference type="EMBL" id="EYC50727.1"/>
    </source>
</evidence>
<dbReference type="eggNOG" id="COG0463">
    <property type="taxonomic scope" value="Bacteria"/>
</dbReference>
<dbReference type="Pfam" id="PF00535">
    <property type="entry name" value="Glycos_transf_2"/>
    <property type="match status" value="1"/>
</dbReference>
<sequence>MALPSSITPAFSPDRPARCTLSCVVPAYNEAGHLAAFIDDLARALQPLCASLEIIVVNDGSTDATDSVMASLLPRPGLRYLSLARNFGKEVALTAGIEHARGDAVILIDADYQHPLTLLPEMIRLWRDGYDMVYGVMASREKEGLWRRWGVGMFYGLMELSSSIRMPRHAGDFRLLDRKVADALRQLPERNRFMKGLYAWVGYRSIGLPFTPAERASGHSSFNLHRLAQLAVNGIMAFTTLPLRVWSGIGAMISLGAFCYGLYIVVEHLIWGNDVRGWPTLAAGLMFFSGIQLISIGIVGQYLSQVYDEVKRRPLYLLARDVDGGVAAHANPDAGSHASAQAEAKQGRGP</sequence>
<dbReference type="Gene3D" id="3.90.550.10">
    <property type="entry name" value="Spore Coat Polysaccharide Biosynthesis Protein SpsA, Chain A"/>
    <property type="match status" value="1"/>
</dbReference>
<evidence type="ECO:0000256" key="3">
    <source>
        <dbReference type="ARBA" id="ARBA00022679"/>
    </source>
</evidence>
<comment type="caution">
    <text evidence="11">The sequence shown here is derived from an EMBL/GenBank/DDBJ whole genome shotgun (WGS) entry which is preliminary data.</text>
</comment>
<dbReference type="InterPro" id="IPR001173">
    <property type="entry name" value="Glyco_trans_2-like"/>
</dbReference>
<evidence type="ECO:0000259" key="10">
    <source>
        <dbReference type="Pfam" id="PF00535"/>
    </source>
</evidence>
<feature type="region of interest" description="Disordered" evidence="8">
    <location>
        <begin position="331"/>
        <end position="350"/>
    </location>
</feature>
<dbReference type="PANTHER" id="PTHR48090">
    <property type="entry name" value="UNDECAPRENYL-PHOSPHATE 4-DEOXY-4-FORMAMIDO-L-ARABINOSE TRANSFERASE-RELATED"/>
    <property type="match status" value="1"/>
</dbReference>
<evidence type="ECO:0000256" key="9">
    <source>
        <dbReference type="SAM" id="Phobius"/>
    </source>
</evidence>
<keyword evidence="7 9" id="KW-0472">Membrane</keyword>
<keyword evidence="6 9" id="KW-1133">Transmembrane helix</keyword>
<reference evidence="11 12" key="1">
    <citation type="submission" date="2014-02" db="EMBL/GenBank/DDBJ databases">
        <title>Draft Genome of Hylemonella gracilis isolated from the Niagara River.</title>
        <authorList>
            <person name="Pawlowski D.R."/>
            <person name="Koudelka G.B."/>
        </authorList>
    </citation>
    <scope>NUCLEOTIDE SEQUENCE [LARGE SCALE GENOMIC DNA]</scope>
    <source>
        <strain evidence="11 12">Niagara R</strain>
    </source>
</reference>
<keyword evidence="4 9" id="KW-0812">Transmembrane</keyword>
<name>A0A016XGN2_9BURK</name>
<feature type="transmembrane region" description="Helical" evidence="9">
    <location>
        <begin position="245"/>
        <end position="266"/>
    </location>
</feature>
<organism evidence="11 12">
    <name type="scientific">Hylemonella gracilis str. Niagara R</name>
    <dbReference type="NCBI Taxonomy" id="1458275"/>
    <lineage>
        <taxon>Bacteria</taxon>
        <taxon>Pseudomonadati</taxon>
        <taxon>Pseudomonadota</taxon>
        <taxon>Betaproteobacteria</taxon>
        <taxon>Burkholderiales</taxon>
        <taxon>Comamonadaceae</taxon>
        <taxon>Hylemonella</taxon>
    </lineage>
</organism>
<keyword evidence="1" id="KW-1003">Cell membrane</keyword>
<dbReference type="InterPro" id="IPR050256">
    <property type="entry name" value="Glycosyltransferase_2"/>
</dbReference>
<feature type="domain" description="Glycosyltransferase 2-like" evidence="10">
    <location>
        <begin position="22"/>
        <end position="182"/>
    </location>
</feature>
<evidence type="ECO:0000256" key="1">
    <source>
        <dbReference type="ARBA" id="ARBA00022475"/>
    </source>
</evidence>
<dbReference type="GO" id="GO:0005886">
    <property type="term" value="C:plasma membrane"/>
    <property type="evidence" value="ECO:0007669"/>
    <property type="project" value="TreeGrafter"/>
</dbReference>
<dbReference type="CDD" id="cd04187">
    <property type="entry name" value="DPM1_like_bac"/>
    <property type="match status" value="1"/>
</dbReference>
<dbReference type="InterPro" id="IPR029044">
    <property type="entry name" value="Nucleotide-diphossugar_trans"/>
</dbReference>
<evidence type="ECO:0000256" key="6">
    <source>
        <dbReference type="ARBA" id="ARBA00022989"/>
    </source>
</evidence>
<proteinExistence type="predicted"/>
<keyword evidence="5" id="KW-0448">Lipopolysaccharide biosynthesis</keyword>
<protein>
    <submittedName>
        <fullName evidence="11">Glycosyl transferase family 2</fullName>
    </submittedName>
</protein>